<dbReference type="EMBL" id="JARK01000338">
    <property type="protein sequence ID" value="EYC38161.1"/>
    <property type="molecule type" value="Genomic_DNA"/>
</dbReference>
<evidence type="ECO:0000313" key="1">
    <source>
        <dbReference type="EMBL" id="EYC38161.1"/>
    </source>
</evidence>
<keyword evidence="2" id="KW-1185">Reference proteome</keyword>
<comment type="caution">
    <text evidence="1">The sequence shown here is derived from an EMBL/GenBank/DDBJ whole genome shotgun (WGS) entry which is preliminary data.</text>
</comment>
<sequence length="94" mass="10855">MAIALYCDKDEEICTAKSVVCVEGTSPYPLYLIYSDKWALADMSYLYAVDFHLVVIQDLLHLHFVLTLAKTPHLRQGMNTWVDELRTYIGWRNG</sequence>
<gene>
    <name evidence="1" type="primary">Acey_s0738.g1952</name>
    <name evidence="1" type="ORF">Y032_0738g1952</name>
</gene>
<dbReference type="AlphaFoldDB" id="A0A016WEY2"/>
<name>A0A016WEY2_9BILA</name>
<accession>A0A016WEY2</accession>
<reference evidence="2" key="1">
    <citation type="journal article" date="2015" name="Nat. Genet.">
        <title>The genome and transcriptome of the zoonotic hookworm Ancylostoma ceylanicum identify infection-specific gene families.</title>
        <authorList>
            <person name="Schwarz E.M."/>
            <person name="Hu Y."/>
            <person name="Antoshechkin I."/>
            <person name="Miller M.M."/>
            <person name="Sternberg P.W."/>
            <person name="Aroian R.V."/>
        </authorList>
    </citation>
    <scope>NUCLEOTIDE SEQUENCE</scope>
    <source>
        <strain evidence="2">HY135</strain>
    </source>
</reference>
<dbReference type="Proteomes" id="UP000024635">
    <property type="component" value="Unassembled WGS sequence"/>
</dbReference>
<evidence type="ECO:0000313" key="2">
    <source>
        <dbReference type="Proteomes" id="UP000024635"/>
    </source>
</evidence>
<proteinExistence type="predicted"/>
<organism evidence="1 2">
    <name type="scientific">Ancylostoma ceylanicum</name>
    <dbReference type="NCBI Taxonomy" id="53326"/>
    <lineage>
        <taxon>Eukaryota</taxon>
        <taxon>Metazoa</taxon>
        <taxon>Ecdysozoa</taxon>
        <taxon>Nematoda</taxon>
        <taxon>Chromadorea</taxon>
        <taxon>Rhabditida</taxon>
        <taxon>Rhabditina</taxon>
        <taxon>Rhabditomorpha</taxon>
        <taxon>Strongyloidea</taxon>
        <taxon>Ancylostomatidae</taxon>
        <taxon>Ancylostomatinae</taxon>
        <taxon>Ancylostoma</taxon>
    </lineage>
</organism>
<protein>
    <submittedName>
        <fullName evidence="1">Uncharacterized protein</fullName>
    </submittedName>
</protein>